<dbReference type="FunFam" id="3.40.50.620:FF:000287">
    <property type="entry name" value="Tyrosine--tRNA ligase"/>
    <property type="match status" value="1"/>
</dbReference>
<evidence type="ECO:0000256" key="2">
    <source>
        <dbReference type="ARBA" id="ARBA00022741"/>
    </source>
</evidence>
<keyword evidence="6 8" id="KW-0030">Aminoacyl-tRNA synthetase</keyword>
<keyword evidence="1 8" id="KW-0436">Ligase</keyword>
<organism evidence="10 11">
    <name type="scientific">Chlamydia gallinacea 08-1274/3</name>
    <dbReference type="NCBI Taxonomy" id="1143323"/>
    <lineage>
        <taxon>Bacteria</taxon>
        <taxon>Pseudomonadati</taxon>
        <taxon>Chlamydiota</taxon>
        <taxon>Chlamydiia</taxon>
        <taxon>Chlamydiales</taxon>
        <taxon>Chlamydiaceae</taxon>
        <taxon>Chlamydia/Chlamydophila group</taxon>
        <taxon>Chlamydia</taxon>
    </lineage>
</organism>
<dbReference type="InterPro" id="IPR024088">
    <property type="entry name" value="Tyr-tRNA-ligase_bac-type"/>
</dbReference>
<dbReference type="Proteomes" id="UP000019147">
    <property type="component" value="Chromosome"/>
</dbReference>
<dbReference type="InterPro" id="IPR014729">
    <property type="entry name" value="Rossmann-like_a/b/a_fold"/>
</dbReference>
<dbReference type="EMBL" id="CP015840">
    <property type="protein sequence ID" value="ANG66455.1"/>
    <property type="molecule type" value="Genomic_DNA"/>
</dbReference>
<feature type="short sequence motif" description="'HIGH' region" evidence="8">
    <location>
        <begin position="36"/>
        <end position="45"/>
    </location>
</feature>
<comment type="function">
    <text evidence="8">Catalyzes the attachment of tyrosine to tRNA(Tyr) in a two-step reaction: tyrosine is first activated by ATP to form Tyr-AMP and then transferred to the acceptor end of tRNA(Tyr).</text>
</comment>
<sequence>MQNFIKHLKERGILEDTSSGLATLKGKISAYVGFDPTASSLHIGHWIGICFLRRMAQFGITPIALIGSATGMIGDPSGKSTERTLLQRSEVIQNGQKIAACLAYHLPGVQVVNNLDWFQNITMIDFLRDIGKHFRIGTMLSKDIVKQRIQSEEGISYTEFSYILLQSYDFAFLWENYGVRLQCGGSDQWGNITSGIDYIRRCGLGQAHGLTYPLLTNSQGKKIGKTESGALWLDPQKTSPYDLYQYFLRLADTEIPKIARTLTLLSNEDIFDLDKQLLTEPLSTKKFIAETIVTSIHGEEGLKAAQSITQSIRPGKEASMSKQDFQNLISLGHGVSLRKSQVLGKRWMDICVEIGLCSSKGEVRRLIAQKGLYINNIPMSEHDVCEDTQVCYDHYVLLAQGKKKKLVVYLE</sequence>
<evidence type="ECO:0000256" key="8">
    <source>
        <dbReference type="HAMAP-Rule" id="MF_02006"/>
    </source>
</evidence>
<feature type="binding site" evidence="8">
    <location>
        <position position="31"/>
    </location>
    <ligand>
        <name>L-tyrosine</name>
        <dbReference type="ChEBI" id="CHEBI:58315"/>
    </ligand>
</feature>
<dbReference type="InterPro" id="IPR036986">
    <property type="entry name" value="S4_RNA-bd_sf"/>
</dbReference>
<dbReference type="GeneID" id="81478451"/>
<accession>A0A173DZV2</accession>
<dbReference type="CDD" id="cd00805">
    <property type="entry name" value="TyrRS_core"/>
    <property type="match status" value="1"/>
</dbReference>
<evidence type="ECO:0000256" key="1">
    <source>
        <dbReference type="ARBA" id="ARBA00022598"/>
    </source>
</evidence>
<evidence type="ECO:0000256" key="3">
    <source>
        <dbReference type="ARBA" id="ARBA00022840"/>
    </source>
</evidence>
<reference evidence="10 11" key="1">
    <citation type="journal article" date="2014" name="Syst. Appl. Microbiol.">
        <title>Evidence for the existence of two new members of the family Chlamydiaceae and proposal of Chlamydia avium sp. nov. and Chlamydia gallinacea sp. nov.</title>
        <authorList>
            <person name="Sachse K."/>
            <person name="Laroucau K."/>
            <person name="Riege K."/>
            <person name="Wehner S."/>
            <person name="Dilcher M."/>
            <person name="Creasy H.H."/>
            <person name="Weidmann M."/>
            <person name="Myers G."/>
            <person name="Vorimore F."/>
            <person name="Vicari N."/>
            <person name="Magnino S."/>
            <person name="Liebler-Tenorio E."/>
            <person name="Ruettger A."/>
            <person name="Bavoil P.M."/>
            <person name="Hufert F.T."/>
            <person name="Rossello-Mora R."/>
            <person name="Marz M."/>
        </authorList>
    </citation>
    <scope>NUCLEOTIDE SEQUENCE [LARGE SCALE GENOMIC DNA]</scope>
    <source>
        <strain evidence="10 11">08-1274/3</strain>
    </source>
</reference>
<dbReference type="AlphaFoldDB" id="A0A173DZV2"/>
<dbReference type="Gene3D" id="3.10.290.10">
    <property type="entry name" value="RNA-binding S4 domain"/>
    <property type="match status" value="1"/>
</dbReference>
<comment type="subcellular location">
    <subcellularLocation>
        <location evidence="8">Cytoplasm</location>
    </subcellularLocation>
</comment>
<evidence type="ECO:0000256" key="4">
    <source>
        <dbReference type="ARBA" id="ARBA00022884"/>
    </source>
</evidence>
<evidence type="ECO:0000313" key="11">
    <source>
        <dbReference type="Proteomes" id="UP000019147"/>
    </source>
</evidence>
<dbReference type="EC" id="6.1.1.1" evidence="8"/>
<name>A0A173DZV2_9CHLA</name>
<gene>
    <name evidence="8" type="primary">tyrS</name>
    <name evidence="10" type="ORF">M787_003920</name>
</gene>
<dbReference type="PROSITE" id="PS50889">
    <property type="entry name" value="S4"/>
    <property type="match status" value="1"/>
</dbReference>
<dbReference type="SUPFAM" id="SSF52374">
    <property type="entry name" value="Nucleotidylyl transferase"/>
    <property type="match status" value="1"/>
</dbReference>
<protein>
    <recommendedName>
        <fullName evidence="8">Tyrosine--tRNA ligase</fullName>
        <ecNumber evidence="8">6.1.1.1</ecNumber>
    </recommendedName>
    <alternativeName>
        <fullName evidence="8">Tyrosyl-tRNA synthetase</fullName>
        <shortName evidence="8">TyrRS</shortName>
    </alternativeName>
</protein>
<dbReference type="SUPFAM" id="SSF55174">
    <property type="entry name" value="Alpha-L RNA-binding motif"/>
    <property type="match status" value="1"/>
</dbReference>
<proteinExistence type="inferred from homology"/>
<keyword evidence="5 8" id="KW-0648">Protein biosynthesis</keyword>
<dbReference type="PANTHER" id="PTHR11766">
    <property type="entry name" value="TYROSYL-TRNA SYNTHETASE"/>
    <property type="match status" value="1"/>
</dbReference>
<evidence type="ECO:0000256" key="9">
    <source>
        <dbReference type="PROSITE-ProRule" id="PRU00182"/>
    </source>
</evidence>
<dbReference type="KEGG" id="cgz:M787_003920"/>
<dbReference type="Gene3D" id="3.40.50.620">
    <property type="entry name" value="HUPs"/>
    <property type="match status" value="1"/>
</dbReference>
<dbReference type="CDD" id="cd00165">
    <property type="entry name" value="S4"/>
    <property type="match status" value="1"/>
</dbReference>
<dbReference type="GO" id="GO:0003723">
    <property type="term" value="F:RNA binding"/>
    <property type="evidence" value="ECO:0007669"/>
    <property type="project" value="UniProtKB-KW"/>
</dbReference>
<dbReference type="eggNOG" id="COG0162">
    <property type="taxonomic scope" value="Bacteria"/>
</dbReference>
<dbReference type="Gene3D" id="1.10.240.10">
    <property type="entry name" value="Tyrosyl-Transfer RNA Synthetase"/>
    <property type="match status" value="1"/>
</dbReference>
<keyword evidence="3 8" id="KW-0067">ATP-binding</keyword>
<comment type="catalytic activity">
    <reaction evidence="7 8">
        <text>tRNA(Tyr) + L-tyrosine + ATP = L-tyrosyl-tRNA(Tyr) + AMP + diphosphate + H(+)</text>
        <dbReference type="Rhea" id="RHEA:10220"/>
        <dbReference type="Rhea" id="RHEA-COMP:9706"/>
        <dbReference type="Rhea" id="RHEA-COMP:9707"/>
        <dbReference type="ChEBI" id="CHEBI:15378"/>
        <dbReference type="ChEBI" id="CHEBI:30616"/>
        <dbReference type="ChEBI" id="CHEBI:33019"/>
        <dbReference type="ChEBI" id="CHEBI:58315"/>
        <dbReference type="ChEBI" id="CHEBI:78442"/>
        <dbReference type="ChEBI" id="CHEBI:78536"/>
        <dbReference type="ChEBI" id="CHEBI:456215"/>
        <dbReference type="EC" id="6.1.1.1"/>
    </reaction>
</comment>
<dbReference type="Pfam" id="PF00579">
    <property type="entry name" value="tRNA-synt_1b"/>
    <property type="match status" value="1"/>
</dbReference>
<evidence type="ECO:0000313" key="10">
    <source>
        <dbReference type="EMBL" id="ANG66455.1"/>
    </source>
</evidence>
<dbReference type="GO" id="GO:0004831">
    <property type="term" value="F:tyrosine-tRNA ligase activity"/>
    <property type="evidence" value="ECO:0007669"/>
    <property type="project" value="UniProtKB-UniRule"/>
</dbReference>
<dbReference type="GO" id="GO:0006437">
    <property type="term" value="P:tyrosyl-tRNA aminoacylation"/>
    <property type="evidence" value="ECO:0007669"/>
    <property type="project" value="UniProtKB-UniRule"/>
</dbReference>
<dbReference type="InterPro" id="IPR002305">
    <property type="entry name" value="aa-tRNA-synth_Ic"/>
</dbReference>
<dbReference type="GO" id="GO:0005524">
    <property type="term" value="F:ATP binding"/>
    <property type="evidence" value="ECO:0007669"/>
    <property type="project" value="UniProtKB-UniRule"/>
</dbReference>
<dbReference type="STRING" id="1143323.M787_003920"/>
<dbReference type="RefSeq" id="WP_021828274.1">
    <property type="nucleotide sequence ID" value="NZ_CP015840.1"/>
</dbReference>
<dbReference type="PANTHER" id="PTHR11766:SF0">
    <property type="entry name" value="TYROSINE--TRNA LIGASE, MITOCHONDRIAL"/>
    <property type="match status" value="1"/>
</dbReference>
<keyword evidence="8" id="KW-0963">Cytoplasm</keyword>
<feature type="binding site" evidence="8">
    <location>
        <position position="162"/>
    </location>
    <ligand>
        <name>L-tyrosine</name>
        <dbReference type="ChEBI" id="CHEBI:58315"/>
    </ligand>
</feature>
<dbReference type="GO" id="GO:0005829">
    <property type="term" value="C:cytosol"/>
    <property type="evidence" value="ECO:0007669"/>
    <property type="project" value="TreeGrafter"/>
</dbReference>
<dbReference type="NCBIfam" id="TIGR00234">
    <property type="entry name" value="tyrS"/>
    <property type="match status" value="1"/>
</dbReference>
<evidence type="ECO:0000256" key="6">
    <source>
        <dbReference type="ARBA" id="ARBA00023146"/>
    </source>
</evidence>
<evidence type="ECO:0000256" key="5">
    <source>
        <dbReference type="ARBA" id="ARBA00022917"/>
    </source>
</evidence>
<keyword evidence="2 8" id="KW-0547">Nucleotide-binding</keyword>
<evidence type="ECO:0000256" key="7">
    <source>
        <dbReference type="ARBA" id="ARBA00048248"/>
    </source>
</evidence>
<feature type="short sequence motif" description="'KMSKS' region" evidence="8">
    <location>
        <begin position="222"/>
        <end position="226"/>
    </location>
</feature>
<dbReference type="InterPro" id="IPR024107">
    <property type="entry name" value="Tyr-tRNA-ligase_bac_1"/>
</dbReference>
<dbReference type="PRINTS" id="PR01040">
    <property type="entry name" value="TRNASYNTHTYR"/>
</dbReference>
<dbReference type="HAMAP" id="MF_02006">
    <property type="entry name" value="Tyr_tRNA_synth_type1"/>
    <property type="match status" value="1"/>
</dbReference>
<dbReference type="InterPro" id="IPR002307">
    <property type="entry name" value="Tyr-tRNA-ligase"/>
</dbReference>
<comment type="similarity">
    <text evidence="8">Belongs to the class-I aminoacyl-tRNA synthetase family. TyrS type 1 subfamily.</text>
</comment>
<comment type="subunit">
    <text evidence="8">Homodimer.</text>
</comment>
<dbReference type="OrthoDB" id="9804243at2"/>
<feature type="binding site" evidence="8">
    <location>
        <position position="225"/>
    </location>
    <ligand>
        <name>ATP</name>
        <dbReference type="ChEBI" id="CHEBI:30616"/>
    </ligand>
</feature>
<feature type="binding site" evidence="8">
    <location>
        <position position="166"/>
    </location>
    <ligand>
        <name>L-tyrosine</name>
        <dbReference type="ChEBI" id="CHEBI:58315"/>
    </ligand>
</feature>
<keyword evidence="4 9" id="KW-0694">RNA-binding</keyword>